<keyword evidence="1" id="KW-0560">Oxidoreductase</keyword>
<dbReference type="SUPFAM" id="SSF51430">
    <property type="entry name" value="NAD(P)-linked oxidoreductase"/>
    <property type="match status" value="1"/>
</dbReference>
<dbReference type="PANTHER" id="PTHR43364">
    <property type="entry name" value="NADH-SPECIFIC METHYLGLYOXAL REDUCTASE-RELATED"/>
    <property type="match status" value="1"/>
</dbReference>
<feature type="domain" description="NADP-dependent oxidoreductase" evidence="2">
    <location>
        <begin position="15"/>
        <end position="321"/>
    </location>
</feature>
<dbReference type="Gene3D" id="3.20.20.100">
    <property type="entry name" value="NADP-dependent oxidoreductase domain"/>
    <property type="match status" value="1"/>
</dbReference>
<dbReference type="EMBL" id="QLTR01000060">
    <property type="protein sequence ID" value="RAS53232.1"/>
    <property type="molecule type" value="Genomic_DNA"/>
</dbReference>
<dbReference type="InterPro" id="IPR036812">
    <property type="entry name" value="NAD(P)_OxRdtase_dom_sf"/>
</dbReference>
<evidence type="ECO:0000313" key="3">
    <source>
        <dbReference type="EMBL" id="RAS53232.1"/>
    </source>
</evidence>
<dbReference type="Pfam" id="PF00248">
    <property type="entry name" value="Aldo_ket_red"/>
    <property type="match status" value="1"/>
</dbReference>
<dbReference type="FunFam" id="3.20.20.100:FF:000004">
    <property type="entry name" value="Oxidoreductase, aldo/keto reductase"/>
    <property type="match status" value="1"/>
</dbReference>
<dbReference type="InterPro" id="IPR023210">
    <property type="entry name" value="NADP_OxRdtase_dom"/>
</dbReference>
<protein>
    <submittedName>
        <fullName evidence="3">Aryl-alcohol dehydrogenase-like predicted oxidoreductase</fullName>
    </submittedName>
</protein>
<proteinExistence type="predicted"/>
<dbReference type="InterPro" id="IPR050523">
    <property type="entry name" value="AKR_Detox_Biosynth"/>
</dbReference>
<reference evidence="3 4" key="1">
    <citation type="submission" date="2018-06" db="EMBL/GenBank/DDBJ databases">
        <title>Freshwater and sediment microbial communities from various areas in North America, analyzing microbe dynamics in response to fracking.</title>
        <authorList>
            <person name="Lamendella R."/>
        </authorList>
    </citation>
    <scope>NUCLEOTIDE SEQUENCE [LARGE SCALE GENOMIC DNA]</scope>
    <source>
        <strain evidence="3 4">99A</strain>
    </source>
</reference>
<evidence type="ECO:0000313" key="4">
    <source>
        <dbReference type="Proteomes" id="UP000248729"/>
    </source>
</evidence>
<comment type="caution">
    <text evidence="3">The sequence shown here is derived from an EMBL/GenBank/DDBJ whole genome shotgun (WGS) entry which is preliminary data.</text>
</comment>
<dbReference type="AlphaFoldDB" id="A0A329DTC9"/>
<evidence type="ECO:0000259" key="2">
    <source>
        <dbReference type="Pfam" id="PF00248"/>
    </source>
</evidence>
<dbReference type="GO" id="GO:0005829">
    <property type="term" value="C:cytosol"/>
    <property type="evidence" value="ECO:0007669"/>
    <property type="project" value="TreeGrafter"/>
</dbReference>
<sequence length="345" mass="37872">MKYNLLGQTGLYVSELCLGTMTIGGNSDAGKWSNIGGIKQNQANQLIKRALEAGVNFIDTADIYSHGQSERIVGQALKDLSVPRDEIILATKTGGQMGSKPNQKGASRAHIMDSVQRSLERLQLDHIDLYQIHASDPITPIEETLRALDDLTRQGLVRYAGVSNWNAGRIGKAMGLSQALNTSRIQTLQAYYSIAGRDIERELLPLVTEEELGLLVWSPLAGGLLSGKFGPGASTEEGSRRNNFDFPPVELERAWECVEEMRAIAKSKGVSVSRIALAWLLSRAAVTSVIIGVKRMEQLEDNLGACEVTLSSDELERLDNVSALPPYYPGWMITQQNEYRRALSK</sequence>
<dbReference type="Proteomes" id="UP000248729">
    <property type="component" value="Unassembled WGS sequence"/>
</dbReference>
<organism evidence="3 4">
    <name type="scientific">Vibrio diazotrophicus</name>
    <dbReference type="NCBI Taxonomy" id="685"/>
    <lineage>
        <taxon>Bacteria</taxon>
        <taxon>Pseudomonadati</taxon>
        <taxon>Pseudomonadota</taxon>
        <taxon>Gammaproteobacteria</taxon>
        <taxon>Vibrionales</taxon>
        <taxon>Vibrionaceae</taxon>
        <taxon>Vibrio</taxon>
    </lineage>
</organism>
<name>A0A329DTC9_VIBDI</name>
<gene>
    <name evidence="3" type="ORF">DET48_1602</name>
</gene>
<dbReference type="PANTHER" id="PTHR43364:SF4">
    <property type="entry name" value="NAD(P)-LINKED OXIDOREDUCTASE SUPERFAMILY PROTEIN"/>
    <property type="match status" value="1"/>
</dbReference>
<dbReference type="CDD" id="cd19091">
    <property type="entry name" value="AKR_PsAKR"/>
    <property type="match status" value="1"/>
</dbReference>
<dbReference type="GO" id="GO:0016491">
    <property type="term" value="F:oxidoreductase activity"/>
    <property type="evidence" value="ECO:0007669"/>
    <property type="project" value="UniProtKB-KW"/>
</dbReference>
<dbReference type="RefSeq" id="WP_112404868.1">
    <property type="nucleotide sequence ID" value="NZ_QLTR01000060.1"/>
</dbReference>
<accession>A0A329DTC9</accession>
<evidence type="ECO:0000256" key="1">
    <source>
        <dbReference type="ARBA" id="ARBA00023002"/>
    </source>
</evidence>